<keyword evidence="1" id="KW-0808">Transferase</keyword>
<organism evidence="1">
    <name type="scientific">human gut metagenome</name>
    <dbReference type="NCBI Taxonomy" id="408170"/>
    <lineage>
        <taxon>unclassified sequences</taxon>
        <taxon>metagenomes</taxon>
        <taxon>organismal metagenomes</taxon>
    </lineage>
</organism>
<dbReference type="GO" id="GO:0016740">
    <property type="term" value="F:transferase activity"/>
    <property type="evidence" value="ECO:0007669"/>
    <property type="project" value="UniProtKB-KW"/>
</dbReference>
<dbReference type="InterPro" id="IPR043149">
    <property type="entry name" value="TagF_N"/>
</dbReference>
<sequence length="79" mass="9314">YYEKRTHMSYIKNLNQIPVDDDSIFIESFHGKNFSGDPKYIALAIKRQYDHKKIYVSSTNSLVDMEIKRYGFTPVRFGS</sequence>
<dbReference type="EMBL" id="AZMM01011367">
    <property type="protein sequence ID" value="ETJ34206.1"/>
    <property type="molecule type" value="Genomic_DNA"/>
</dbReference>
<accession>W1XVQ5</accession>
<proteinExistence type="predicted"/>
<gene>
    <name evidence="1" type="ORF">Q604_UNBC11367G0001</name>
</gene>
<dbReference type="Gene3D" id="3.40.50.11820">
    <property type="match status" value="1"/>
</dbReference>
<comment type="caution">
    <text evidence="1">The sequence shown here is derived from an EMBL/GenBank/DDBJ whole genome shotgun (WGS) entry which is preliminary data.</text>
</comment>
<reference evidence="1" key="1">
    <citation type="submission" date="2013-12" db="EMBL/GenBank/DDBJ databases">
        <title>A Varibaculum cambriense genome reconstructed from a premature infant gut community with otherwise low bacterial novelty that shifts toward anaerobic metabolism during the third week of life.</title>
        <authorList>
            <person name="Brown C.T."/>
            <person name="Sharon I."/>
            <person name="Thomas B.C."/>
            <person name="Castelle C.J."/>
            <person name="Morowitz M.J."/>
            <person name="Banfield J.F."/>
        </authorList>
    </citation>
    <scope>NUCLEOTIDE SEQUENCE</scope>
</reference>
<name>W1XVQ5_9ZZZZ</name>
<feature type="non-terminal residue" evidence="1">
    <location>
        <position position="79"/>
    </location>
</feature>
<evidence type="ECO:0000313" key="1">
    <source>
        <dbReference type="EMBL" id="ETJ34206.1"/>
    </source>
</evidence>
<protein>
    <submittedName>
        <fullName evidence="1">Group 1 glycosyl transferase</fullName>
    </submittedName>
</protein>
<feature type="non-terminal residue" evidence="1">
    <location>
        <position position="1"/>
    </location>
</feature>
<dbReference type="AlphaFoldDB" id="W1XVQ5"/>